<feature type="domain" description="J" evidence="7">
    <location>
        <begin position="47"/>
        <end position="114"/>
    </location>
</feature>
<dbReference type="InterPro" id="IPR018253">
    <property type="entry name" value="DnaJ_domain_CS"/>
</dbReference>
<dbReference type="PROSITE" id="PS50076">
    <property type="entry name" value="DNAJ_2"/>
    <property type="match status" value="1"/>
</dbReference>
<dbReference type="SMART" id="SM00271">
    <property type="entry name" value="DnaJ"/>
    <property type="match status" value="1"/>
</dbReference>
<dbReference type="PROSITE" id="PS00636">
    <property type="entry name" value="DNAJ_1"/>
    <property type="match status" value="1"/>
</dbReference>
<dbReference type="AlphaFoldDB" id="E5R4X8"/>
<dbReference type="GO" id="GO:0005789">
    <property type="term" value="C:endoplasmic reticulum membrane"/>
    <property type="evidence" value="ECO:0007669"/>
    <property type="project" value="UniProtKB-SubCell"/>
</dbReference>
<keyword evidence="2" id="KW-0812">Transmembrane</keyword>
<dbReference type="Gene3D" id="1.10.287.110">
    <property type="entry name" value="DnaJ domain"/>
    <property type="match status" value="1"/>
</dbReference>
<evidence type="ECO:0000256" key="5">
    <source>
        <dbReference type="ARBA" id="ARBA00023136"/>
    </source>
</evidence>
<dbReference type="CDD" id="cd06257">
    <property type="entry name" value="DnaJ"/>
    <property type="match status" value="1"/>
</dbReference>
<evidence type="ECO:0000259" key="7">
    <source>
        <dbReference type="PROSITE" id="PS50076"/>
    </source>
</evidence>
<keyword evidence="9" id="KW-1185">Reference proteome</keyword>
<dbReference type="EMBL" id="FP929083">
    <property type="protein sequence ID" value="CBX92251.1"/>
    <property type="molecule type" value="Genomic_DNA"/>
</dbReference>
<proteinExistence type="predicted"/>
<protein>
    <submittedName>
        <fullName evidence="8">Similar to ER associated DnaJ chaperone (Hlj1)</fullName>
    </submittedName>
</protein>
<dbReference type="VEuPathDB" id="FungiDB:LEMA_P049570.1"/>
<dbReference type="InterPro" id="IPR001623">
    <property type="entry name" value="DnaJ_domain"/>
</dbReference>
<evidence type="ECO:0000256" key="6">
    <source>
        <dbReference type="SAM" id="MobiDB-lite"/>
    </source>
</evidence>
<feature type="compositionally biased region" description="Polar residues" evidence="6">
    <location>
        <begin position="1"/>
        <end position="11"/>
    </location>
</feature>
<dbReference type="eggNOG" id="KOG0714">
    <property type="taxonomic scope" value="Eukaryota"/>
</dbReference>
<dbReference type="InParanoid" id="E5R4X8"/>
<dbReference type="Pfam" id="PF09320">
    <property type="entry name" value="DUF1977"/>
    <property type="match status" value="1"/>
</dbReference>
<feature type="region of interest" description="Disordered" evidence="6">
    <location>
        <begin position="122"/>
        <end position="146"/>
    </location>
</feature>
<evidence type="ECO:0000256" key="1">
    <source>
        <dbReference type="ARBA" id="ARBA00004389"/>
    </source>
</evidence>
<organism evidence="9">
    <name type="scientific">Leptosphaeria maculans (strain JN3 / isolate v23.1.3 / race Av1-4-5-6-7-8)</name>
    <name type="common">Blackleg fungus</name>
    <name type="synonym">Phoma lingam</name>
    <dbReference type="NCBI Taxonomy" id="985895"/>
    <lineage>
        <taxon>Eukaryota</taxon>
        <taxon>Fungi</taxon>
        <taxon>Dikarya</taxon>
        <taxon>Ascomycota</taxon>
        <taxon>Pezizomycotina</taxon>
        <taxon>Dothideomycetes</taxon>
        <taxon>Pleosporomycetidae</taxon>
        <taxon>Pleosporales</taxon>
        <taxon>Pleosporineae</taxon>
        <taxon>Leptosphaeriaceae</taxon>
        <taxon>Plenodomus</taxon>
        <taxon>Plenodomus lingam/Leptosphaeria maculans species complex</taxon>
    </lineage>
</organism>
<dbReference type="OMA" id="ARSREHN"/>
<evidence type="ECO:0000313" key="9">
    <source>
        <dbReference type="Proteomes" id="UP000002668"/>
    </source>
</evidence>
<feature type="compositionally biased region" description="Gly residues" evidence="6">
    <location>
        <begin position="126"/>
        <end position="145"/>
    </location>
</feature>
<evidence type="ECO:0000256" key="3">
    <source>
        <dbReference type="ARBA" id="ARBA00022824"/>
    </source>
</evidence>
<feature type="region of interest" description="Disordered" evidence="6">
    <location>
        <begin position="193"/>
        <end position="217"/>
    </location>
</feature>
<dbReference type="Proteomes" id="UP000002668">
    <property type="component" value="Genome"/>
</dbReference>
<feature type="compositionally biased region" description="Basic and acidic residues" evidence="6">
    <location>
        <begin position="15"/>
        <end position="24"/>
    </location>
</feature>
<dbReference type="FunCoup" id="E5R4X8">
    <property type="interactions" value="159"/>
</dbReference>
<evidence type="ECO:0000313" key="8">
    <source>
        <dbReference type="EMBL" id="CBX92251.1"/>
    </source>
</evidence>
<sequence>MSGKASGSQPANGEAKQRSHHDGSAGRAYTTEQKAAVIRIKRCAPTAYYEILGLESVKATCSDSDIKKAYRKLSLLTHPDKNGYEGADEAFKLISKAFQVLSDPEKKKKFDQFGGDPDARFNPASAGGGGGGGSPFGNGFGGRQGGPMFQEEMTPEELFRQFFGGGFGGGPFGGFETGPGFVFNLGGGPGVRVHQFGGGRPRRRPATAHHPDSEGQSASSAFANLLPLLFLFILPLLSSLFSGSPTTATGPSLAFETPRPPQTLQRVSSRLGIHYFVNPSDVQEFSTKKWRKLDDTAETQYLQTLNARCRNEQYAQRKAMEDAQGWFGVDAVAMDAARKMELRNCQKLQKLNIRV</sequence>
<dbReference type="STRING" id="985895.E5R4X8"/>
<keyword evidence="4" id="KW-1133">Transmembrane helix</keyword>
<dbReference type="PANTHER" id="PTHR43908">
    <property type="entry name" value="AT29763P-RELATED"/>
    <property type="match status" value="1"/>
</dbReference>
<feature type="region of interest" description="Disordered" evidence="6">
    <location>
        <begin position="1"/>
        <end position="31"/>
    </location>
</feature>
<dbReference type="OrthoDB" id="1507364at2759"/>
<evidence type="ECO:0000256" key="4">
    <source>
        <dbReference type="ARBA" id="ARBA00022989"/>
    </source>
</evidence>
<dbReference type="GO" id="GO:0071218">
    <property type="term" value="P:cellular response to misfolded protein"/>
    <property type="evidence" value="ECO:0007669"/>
    <property type="project" value="TreeGrafter"/>
</dbReference>
<reference evidence="9" key="1">
    <citation type="journal article" date="2011" name="Nat. Commun.">
        <title>Effector diversification within compartments of the Leptosphaeria maculans genome affected by Repeat-Induced Point mutations.</title>
        <authorList>
            <person name="Rouxel T."/>
            <person name="Grandaubert J."/>
            <person name="Hane J.K."/>
            <person name="Hoede C."/>
            <person name="van de Wouw A.P."/>
            <person name="Couloux A."/>
            <person name="Dominguez V."/>
            <person name="Anthouard V."/>
            <person name="Bally P."/>
            <person name="Bourras S."/>
            <person name="Cozijnsen A.J."/>
            <person name="Ciuffetti L.M."/>
            <person name="Degrave A."/>
            <person name="Dilmaghani A."/>
            <person name="Duret L."/>
            <person name="Fudal I."/>
            <person name="Goodwin S.B."/>
            <person name="Gout L."/>
            <person name="Glaser N."/>
            <person name="Linglin J."/>
            <person name="Kema G.H.J."/>
            <person name="Lapalu N."/>
            <person name="Lawrence C.B."/>
            <person name="May K."/>
            <person name="Meyer M."/>
            <person name="Ollivier B."/>
            <person name="Poulain J."/>
            <person name="Schoch C.L."/>
            <person name="Simon A."/>
            <person name="Spatafora J.W."/>
            <person name="Stachowiak A."/>
            <person name="Turgeon B.G."/>
            <person name="Tyler B.M."/>
            <person name="Vincent D."/>
            <person name="Weissenbach J."/>
            <person name="Amselem J."/>
            <person name="Quesneville H."/>
            <person name="Oliver R.P."/>
            <person name="Wincker P."/>
            <person name="Balesdent M.-H."/>
            <person name="Howlett B.J."/>
        </authorList>
    </citation>
    <scope>NUCLEOTIDE SEQUENCE [LARGE SCALE GENOMIC DNA]</scope>
    <source>
        <strain evidence="9">JN3 / isolate v23.1.3 / race Av1-4-5-6-7-8</strain>
    </source>
</reference>
<gene>
    <name evidence="8" type="ORF">LEMA_P049570.1</name>
</gene>
<accession>E5R4X8</accession>
<dbReference type="InterPro" id="IPR051100">
    <property type="entry name" value="DnaJ_subfamily_B/C"/>
</dbReference>
<dbReference type="SUPFAM" id="SSF46565">
    <property type="entry name" value="Chaperone J-domain"/>
    <property type="match status" value="1"/>
</dbReference>
<dbReference type="GO" id="GO:0030544">
    <property type="term" value="F:Hsp70 protein binding"/>
    <property type="evidence" value="ECO:0007669"/>
    <property type="project" value="TreeGrafter"/>
</dbReference>
<dbReference type="PANTHER" id="PTHR43908:SF3">
    <property type="entry name" value="AT29763P-RELATED"/>
    <property type="match status" value="1"/>
</dbReference>
<dbReference type="HOGENOM" id="CLU_043579_1_0_1"/>
<dbReference type="Pfam" id="PF00226">
    <property type="entry name" value="DnaJ"/>
    <property type="match status" value="1"/>
</dbReference>
<evidence type="ECO:0000256" key="2">
    <source>
        <dbReference type="ARBA" id="ARBA00022692"/>
    </source>
</evidence>
<dbReference type="GeneID" id="13284086"/>
<keyword evidence="5" id="KW-0472">Membrane</keyword>
<dbReference type="InterPro" id="IPR015399">
    <property type="entry name" value="DUF1977_DnaJ-like"/>
</dbReference>
<name>E5R4X8_LEPMJ</name>
<keyword evidence="3" id="KW-0256">Endoplasmic reticulum</keyword>
<dbReference type="InterPro" id="IPR036869">
    <property type="entry name" value="J_dom_sf"/>
</dbReference>
<comment type="subcellular location">
    <subcellularLocation>
        <location evidence="1">Endoplasmic reticulum membrane</location>
        <topology evidence="1">Single-pass membrane protein</topology>
    </subcellularLocation>
</comment>
<dbReference type="PRINTS" id="PR00625">
    <property type="entry name" value="JDOMAIN"/>
</dbReference>
<dbReference type="FunFam" id="1.10.287.110:FF:000069">
    <property type="entry name" value="ER associated DnaJ chaperone"/>
    <property type="match status" value="1"/>
</dbReference>